<gene>
    <name evidence="1" type="ORF">GGX14DRAFT_347151</name>
</gene>
<protein>
    <submittedName>
        <fullName evidence="1">Uncharacterized protein</fullName>
    </submittedName>
</protein>
<keyword evidence="2" id="KW-1185">Reference proteome</keyword>
<dbReference type="EMBL" id="JARJCW010000003">
    <property type="protein sequence ID" value="KAJ7226930.1"/>
    <property type="molecule type" value="Genomic_DNA"/>
</dbReference>
<evidence type="ECO:0000313" key="2">
    <source>
        <dbReference type="Proteomes" id="UP001219525"/>
    </source>
</evidence>
<name>A0AAD6YR25_9AGAR</name>
<proteinExistence type="predicted"/>
<sequence>LKAFYAENQSTIDSAGKALESALEKDKSIGTAITKFYDTSAVLIKGLDTLAQVHPFVGVAVVAFKLVIELDRSRHENNKKVLAVKIQMQDMVSVLFQLRGMRDPQVEGPDGTKLADKMSVLMKDIADDINKCGSACDLYVKKSFLGKLLKSKIYEQRLAEYAATFDKHKEAVRFSLDVHTAIRAAAADQKLDGLGVQVEQIHNEMEKRMGELFRRLDTPRERDVQNFIDASGGAKACVNNDATLQELVTMSRDSFTSTGPMHTGDIDLASMKALLNEELAQDVDKAFKENMKDFRRELEVQSKKLTGEITSARDQIISALSDGAHRRIQDSDLQEIWKGQDLKDRVDAHKFVLLVKSYYTEKFYASDITFTEQTVSSVAGSDPTTSSVLSPMSPSAVARLPKPKDEQWLLDYIRVANVQPLIEAVDTDETGLVTIHEANDFTKRRPQGWSLPMWVVFWAVGWHTSVTWYKNRIYKILAAMMSLMDRVKPANLQAADRYFAGPEIQRVELLLRSTHSAERPACSDARLRALADEFQNVEAERFEVGLKRMLYELDDVATIPLVTETQRAERYVYPLLYQLLKCHFDILRLACVHILDESEFDMMSTSLAIVFKAVDERIKDLEKVFKSHSLNVTERLGQFAFGMVRIPSFTLCIF</sequence>
<feature type="non-terminal residue" evidence="1">
    <location>
        <position position="654"/>
    </location>
</feature>
<reference evidence="1" key="1">
    <citation type="submission" date="2023-03" db="EMBL/GenBank/DDBJ databases">
        <title>Massive genome expansion in bonnet fungi (Mycena s.s.) driven by repeated elements and novel gene families across ecological guilds.</title>
        <authorList>
            <consortium name="Lawrence Berkeley National Laboratory"/>
            <person name="Harder C.B."/>
            <person name="Miyauchi S."/>
            <person name="Viragh M."/>
            <person name="Kuo A."/>
            <person name="Thoen E."/>
            <person name="Andreopoulos B."/>
            <person name="Lu D."/>
            <person name="Skrede I."/>
            <person name="Drula E."/>
            <person name="Henrissat B."/>
            <person name="Morin E."/>
            <person name="Kohler A."/>
            <person name="Barry K."/>
            <person name="LaButti K."/>
            <person name="Morin E."/>
            <person name="Salamov A."/>
            <person name="Lipzen A."/>
            <person name="Mereny Z."/>
            <person name="Hegedus B."/>
            <person name="Baldrian P."/>
            <person name="Stursova M."/>
            <person name="Weitz H."/>
            <person name="Taylor A."/>
            <person name="Grigoriev I.V."/>
            <person name="Nagy L.G."/>
            <person name="Martin F."/>
            <person name="Kauserud H."/>
        </authorList>
    </citation>
    <scope>NUCLEOTIDE SEQUENCE</scope>
    <source>
        <strain evidence="1">9144</strain>
    </source>
</reference>
<comment type="caution">
    <text evidence="1">The sequence shown here is derived from an EMBL/GenBank/DDBJ whole genome shotgun (WGS) entry which is preliminary data.</text>
</comment>
<evidence type="ECO:0000313" key="1">
    <source>
        <dbReference type="EMBL" id="KAJ7226930.1"/>
    </source>
</evidence>
<dbReference type="AlphaFoldDB" id="A0AAD6YR25"/>
<accession>A0AAD6YR25</accession>
<organism evidence="1 2">
    <name type="scientific">Mycena pura</name>
    <dbReference type="NCBI Taxonomy" id="153505"/>
    <lineage>
        <taxon>Eukaryota</taxon>
        <taxon>Fungi</taxon>
        <taxon>Dikarya</taxon>
        <taxon>Basidiomycota</taxon>
        <taxon>Agaricomycotina</taxon>
        <taxon>Agaricomycetes</taxon>
        <taxon>Agaricomycetidae</taxon>
        <taxon>Agaricales</taxon>
        <taxon>Marasmiineae</taxon>
        <taxon>Mycenaceae</taxon>
        <taxon>Mycena</taxon>
    </lineage>
</organism>
<dbReference type="Proteomes" id="UP001219525">
    <property type="component" value="Unassembled WGS sequence"/>
</dbReference>